<evidence type="ECO:0000256" key="2">
    <source>
        <dbReference type="ARBA" id="ARBA00010694"/>
    </source>
</evidence>
<evidence type="ECO:0000256" key="11">
    <source>
        <dbReference type="SAM" id="Phobius"/>
    </source>
</evidence>
<gene>
    <name evidence="13" type="primary">HUT1_1</name>
    <name evidence="13" type="ORF">BGZ99_003149</name>
</gene>
<dbReference type="InterPro" id="IPR000210">
    <property type="entry name" value="BTB/POZ_dom"/>
</dbReference>
<evidence type="ECO:0000256" key="1">
    <source>
        <dbReference type="ARBA" id="ARBA00004477"/>
    </source>
</evidence>
<reference evidence="13" key="1">
    <citation type="journal article" date="2020" name="Fungal Divers.">
        <title>Resolving the Mortierellaceae phylogeny through synthesis of multi-gene phylogenetics and phylogenomics.</title>
        <authorList>
            <person name="Vandepol N."/>
            <person name="Liber J."/>
            <person name="Desiro A."/>
            <person name="Na H."/>
            <person name="Kennedy M."/>
            <person name="Barry K."/>
            <person name="Grigoriev I.V."/>
            <person name="Miller A.N."/>
            <person name="O'Donnell K."/>
            <person name="Stajich J.E."/>
            <person name="Bonito G."/>
        </authorList>
    </citation>
    <scope>NUCLEOTIDE SEQUENCE</scope>
    <source>
        <strain evidence="13">REB-010B</strain>
    </source>
</reference>
<dbReference type="Gene3D" id="3.30.710.10">
    <property type="entry name" value="Potassium Channel Kv1.1, Chain A"/>
    <property type="match status" value="2"/>
</dbReference>
<keyword evidence="7 11" id="KW-1133">Transmembrane helix</keyword>
<evidence type="ECO:0000256" key="10">
    <source>
        <dbReference type="SAM" id="MobiDB-lite"/>
    </source>
</evidence>
<feature type="transmembrane region" description="Helical" evidence="11">
    <location>
        <begin position="37"/>
        <end position="60"/>
    </location>
</feature>
<evidence type="ECO:0000259" key="12">
    <source>
        <dbReference type="PROSITE" id="PS50097"/>
    </source>
</evidence>
<dbReference type="InterPro" id="IPR037185">
    <property type="entry name" value="EmrE-like"/>
</dbReference>
<evidence type="ECO:0000256" key="6">
    <source>
        <dbReference type="ARBA" id="ARBA00022824"/>
    </source>
</evidence>
<evidence type="ECO:0000313" key="13">
    <source>
        <dbReference type="EMBL" id="KAG0322761.1"/>
    </source>
</evidence>
<dbReference type="SMART" id="SM00225">
    <property type="entry name" value="BTB"/>
    <property type="match status" value="2"/>
</dbReference>
<keyword evidence="3" id="KW-0813">Transport</keyword>
<feature type="transmembrane region" description="Helical" evidence="11">
    <location>
        <begin position="161"/>
        <end position="178"/>
    </location>
</feature>
<feature type="domain" description="BTB" evidence="12">
    <location>
        <begin position="519"/>
        <end position="607"/>
    </location>
</feature>
<dbReference type="GO" id="GO:0000139">
    <property type="term" value="C:Golgi membrane"/>
    <property type="evidence" value="ECO:0007669"/>
    <property type="project" value="TreeGrafter"/>
</dbReference>
<evidence type="ECO:0000256" key="7">
    <source>
        <dbReference type="ARBA" id="ARBA00022989"/>
    </source>
</evidence>
<keyword evidence="5 11" id="KW-0812">Transmembrane</keyword>
<feature type="transmembrane region" description="Helical" evidence="11">
    <location>
        <begin position="199"/>
        <end position="218"/>
    </location>
</feature>
<sequence length="1034" mass="115510">MLQLAICVAGIYSCFLTWGYFQEKVSTTPYGDDGASFFKFFIFLNMVQALTASATAFLYLKIQGKPLEMPSRMLLGKYFQVAFSNAVASPFSYAALNHIDYPTMILTKSCKLVPVMLMNILLYRRKFPTYKYVCVGLITTGIAGFMMLAPFDEHKKDKVESSLFGVFLVIINLTIDGVTNSTQDQIFHTFKVTGQQMMCFMNLFMAGFMGLWLINPFNSELGNALAFCHTYPAIIKDITLFCLCGALGQCFIFYTLEQFGSLSLVTVTVTRKLFTILLSVLAYGHILNVSQWLMIGVVFSGIGLEAYVKRNEKLEKMVNNLPKHSPRPDQLSFSQVEMMKKDKIHSLNASFVGMAANGLGPGLAQYGQEYGYSNGNNTEMKHPLPQYSSTPLSQPLQQSTPQQGTPVPESHPSSRSNYSNRASYVSSITTAPGKTVNGGGRQRASTVDVDTVFHNDRYLFDIVLTTSTELLRKRIEPLKPLEVPKPSEPLKPVEVSKPSKTAIRNSEFMQALLKDPYSVDIRFVFDTDESYSNVGLWAHRSLLSRYKPFADLIRDASSESATPTSPCIDSEDVVNAEMLTIPLSDISPATLCVLLRYIYTGEIIRTVDTSLHAISMTESALVMKGISGKPGRFVRWSPMDKDSPWRLKDVTWEELLKASGRFGVSDLQQQCEDAVIASMNASNAVEVLFTVGSTFDKVKETAMDFIVDKMGSVALKDKKPFTAYKNHPNAFEFLVELLARRAPKAAVTDVVIGIDNVLYNNKYLFDVVLTTSEKLSRNRIDAIKQDRPSETAIRNSKFMETLLKDPYSVDIRFVFDNDESYSSICIWAHRSLLAEYKPLADLIHEASSESAAQTSSGNDAQGVINAEMLTIPLSDISPATLCVLLRYIYTGEINRTVDTSRHAISMTDSALVTKGIAGRPARFVRWNPMDKDSPWQLKEVRWEELLRASSRFGVLDLQQRCEDAVIATVNTSNAIEVLFTVGSTFDKVKDSVMDFIVEKIESVVLEDKNAFAAYKNHPDTFEILMELLRRKAPK</sequence>
<evidence type="ECO:0000256" key="4">
    <source>
        <dbReference type="ARBA" id="ARBA00022597"/>
    </source>
</evidence>
<keyword evidence="8 11" id="KW-0472">Membrane</keyword>
<dbReference type="Pfam" id="PF08449">
    <property type="entry name" value="UAA"/>
    <property type="match status" value="1"/>
</dbReference>
<feature type="domain" description="BTB" evidence="12">
    <location>
        <begin position="809"/>
        <end position="897"/>
    </location>
</feature>
<comment type="similarity">
    <text evidence="2">Belongs to the nucleotide-sugar transporter family. SLC35B subfamily.</text>
</comment>
<feature type="transmembrane region" description="Helical" evidence="11">
    <location>
        <begin position="130"/>
        <end position="149"/>
    </location>
</feature>
<dbReference type="InterPro" id="IPR013657">
    <property type="entry name" value="SCL35B1-4/HUT1"/>
</dbReference>
<dbReference type="SUPFAM" id="SSF103481">
    <property type="entry name" value="Multidrug resistance efflux transporter EmrE"/>
    <property type="match status" value="1"/>
</dbReference>
<evidence type="ECO:0000313" key="14">
    <source>
        <dbReference type="Proteomes" id="UP000738325"/>
    </source>
</evidence>
<feature type="transmembrane region" description="Helical" evidence="11">
    <location>
        <begin position="105"/>
        <end position="123"/>
    </location>
</feature>
<organism evidence="13 14">
    <name type="scientific">Dissophora globulifera</name>
    <dbReference type="NCBI Taxonomy" id="979702"/>
    <lineage>
        <taxon>Eukaryota</taxon>
        <taxon>Fungi</taxon>
        <taxon>Fungi incertae sedis</taxon>
        <taxon>Mucoromycota</taxon>
        <taxon>Mortierellomycotina</taxon>
        <taxon>Mortierellomycetes</taxon>
        <taxon>Mortierellales</taxon>
        <taxon>Mortierellaceae</taxon>
        <taxon>Dissophora</taxon>
    </lineage>
</organism>
<dbReference type="PROSITE" id="PS50097">
    <property type="entry name" value="BTB"/>
    <property type="match status" value="2"/>
</dbReference>
<name>A0A9P6RL56_9FUNG</name>
<evidence type="ECO:0000256" key="8">
    <source>
        <dbReference type="ARBA" id="ARBA00023136"/>
    </source>
</evidence>
<dbReference type="GO" id="GO:0005459">
    <property type="term" value="F:UDP-galactose transmembrane transporter activity"/>
    <property type="evidence" value="ECO:0007669"/>
    <property type="project" value="TreeGrafter"/>
</dbReference>
<comment type="subcellular location">
    <subcellularLocation>
        <location evidence="1">Endoplasmic reticulum membrane</location>
        <topology evidence="1">Multi-pass membrane protein</topology>
    </subcellularLocation>
</comment>
<dbReference type="PANTHER" id="PTHR10778:SF10">
    <property type="entry name" value="SOLUTE CARRIER FAMILY 35 MEMBER B1"/>
    <property type="match status" value="1"/>
</dbReference>
<dbReference type="GO" id="GO:0005460">
    <property type="term" value="F:UDP-glucose transmembrane transporter activity"/>
    <property type="evidence" value="ECO:0007669"/>
    <property type="project" value="TreeGrafter"/>
</dbReference>
<feature type="region of interest" description="Disordered" evidence="10">
    <location>
        <begin position="374"/>
        <end position="420"/>
    </location>
</feature>
<dbReference type="SUPFAM" id="SSF54695">
    <property type="entry name" value="POZ domain"/>
    <property type="match status" value="2"/>
</dbReference>
<evidence type="ECO:0000256" key="3">
    <source>
        <dbReference type="ARBA" id="ARBA00022448"/>
    </source>
</evidence>
<feature type="transmembrane region" description="Helical" evidence="11">
    <location>
        <begin position="238"/>
        <end position="256"/>
    </location>
</feature>
<dbReference type="PANTHER" id="PTHR10778">
    <property type="entry name" value="SOLUTE CARRIER FAMILY 35 MEMBER B"/>
    <property type="match status" value="1"/>
</dbReference>
<dbReference type="InterPro" id="IPR011333">
    <property type="entry name" value="SKP1/BTB/POZ_sf"/>
</dbReference>
<evidence type="ECO:0000256" key="5">
    <source>
        <dbReference type="ARBA" id="ARBA00022692"/>
    </source>
</evidence>
<keyword evidence="6" id="KW-0256">Endoplasmic reticulum</keyword>
<accession>A0A9P6RL56</accession>
<keyword evidence="14" id="KW-1185">Reference proteome</keyword>
<proteinExistence type="inferred from homology"/>
<feature type="compositionally biased region" description="Low complexity" evidence="10">
    <location>
        <begin position="383"/>
        <end position="406"/>
    </location>
</feature>
<dbReference type="GO" id="GO:0005789">
    <property type="term" value="C:endoplasmic reticulum membrane"/>
    <property type="evidence" value="ECO:0007669"/>
    <property type="project" value="UniProtKB-SubCell"/>
</dbReference>
<feature type="transmembrane region" description="Helical" evidence="11">
    <location>
        <begin position="81"/>
        <end position="99"/>
    </location>
</feature>
<comment type="caution">
    <text evidence="13">The sequence shown here is derived from an EMBL/GenBank/DDBJ whole genome shotgun (WGS) entry which is preliminary data.</text>
</comment>
<dbReference type="OrthoDB" id="6359816at2759"/>
<keyword evidence="4" id="KW-0762">Sugar transport</keyword>
<dbReference type="Proteomes" id="UP000738325">
    <property type="component" value="Unassembled WGS sequence"/>
</dbReference>
<protein>
    <recommendedName>
        <fullName evidence="9">UDP-galactose transporter homolog 1</fullName>
    </recommendedName>
</protein>
<dbReference type="AlphaFoldDB" id="A0A9P6RL56"/>
<dbReference type="EMBL" id="JAAAIP010000202">
    <property type="protein sequence ID" value="KAG0322761.1"/>
    <property type="molecule type" value="Genomic_DNA"/>
</dbReference>
<evidence type="ECO:0000256" key="9">
    <source>
        <dbReference type="ARBA" id="ARBA00041103"/>
    </source>
</evidence>